<reference evidence="2 3" key="1">
    <citation type="submission" date="2012-08" db="EMBL/GenBank/DDBJ databases">
        <title>Oryza genome evolution.</title>
        <authorList>
            <person name="Wing R.A."/>
        </authorList>
    </citation>
    <scope>NUCLEOTIDE SEQUENCE</scope>
</reference>
<sequence length="65" mass="7197">MEDAGDDPCGPNPRAPQVELGPLVSIVLKGSLLSVYCHAGRVRSCRDAMRRRTKALDIYAEQYLH</sequence>
<dbReference type="AlphaFoldDB" id="A0A0D9XRB5"/>
<dbReference type="Gramene" id="LPERR11G08650.1">
    <property type="protein sequence ID" value="LPERR11G08650.1"/>
    <property type="gene ID" value="LPERR11G08650"/>
</dbReference>
<dbReference type="EnsemblPlants" id="LPERR11G08650.1">
    <property type="protein sequence ID" value="LPERR11G08650.1"/>
    <property type="gene ID" value="LPERR11G08650"/>
</dbReference>
<proteinExistence type="predicted"/>
<keyword evidence="1" id="KW-1133">Transmembrane helix</keyword>
<organism evidence="2 3">
    <name type="scientific">Leersia perrieri</name>
    <dbReference type="NCBI Taxonomy" id="77586"/>
    <lineage>
        <taxon>Eukaryota</taxon>
        <taxon>Viridiplantae</taxon>
        <taxon>Streptophyta</taxon>
        <taxon>Embryophyta</taxon>
        <taxon>Tracheophyta</taxon>
        <taxon>Spermatophyta</taxon>
        <taxon>Magnoliopsida</taxon>
        <taxon>Liliopsida</taxon>
        <taxon>Poales</taxon>
        <taxon>Poaceae</taxon>
        <taxon>BOP clade</taxon>
        <taxon>Oryzoideae</taxon>
        <taxon>Oryzeae</taxon>
        <taxon>Oryzinae</taxon>
        <taxon>Leersia</taxon>
    </lineage>
</organism>
<dbReference type="Proteomes" id="UP000032180">
    <property type="component" value="Chromosome 11"/>
</dbReference>
<accession>A0A0D9XRB5</accession>
<evidence type="ECO:0000313" key="3">
    <source>
        <dbReference type="Proteomes" id="UP000032180"/>
    </source>
</evidence>
<keyword evidence="1" id="KW-0812">Transmembrane</keyword>
<keyword evidence="1" id="KW-0472">Membrane</keyword>
<dbReference type="HOGENOM" id="CLU_2852882_0_0_1"/>
<feature type="transmembrane region" description="Helical" evidence="1">
    <location>
        <begin position="20"/>
        <end position="42"/>
    </location>
</feature>
<name>A0A0D9XRB5_9ORYZ</name>
<reference evidence="2" key="3">
    <citation type="submission" date="2015-04" db="UniProtKB">
        <authorList>
            <consortium name="EnsemblPlants"/>
        </authorList>
    </citation>
    <scope>IDENTIFICATION</scope>
</reference>
<reference evidence="3" key="2">
    <citation type="submission" date="2013-12" db="EMBL/GenBank/DDBJ databases">
        <authorList>
            <person name="Yu Y."/>
            <person name="Lee S."/>
            <person name="de Baynast K."/>
            <person name="Wissotski M."/>
            <person name="Liu L."/>
            <person name="Talag J."/>
            <person name="Goicoechea J."/>
            <person name="Angelova A."/>
            <person name="Jetty R."/>
            <person name="Kudrna D."/>
            <person name="Golser W."/>
            <person name="Rivera L."/>
            <person name="Zhang J."/>
            <person name="Wing R."/>
        </authorList>
    </citation>
    <scope>NUCLEOTIDE SEQUENCE</scope>
</reference>
<protein>
    <submittedName>
        <fullName evidence="2">Uncharacterized protein</fullName>
    </submittedName>
</protein>
<evidence type="ECO:0000256" key="1">
    <source>
        <dbReference type="SAM" id="Phobius"/>
    </source>
</evidence>
<evidence type="ECO:0000313" key="2">
    <source>
        <dbReference type="EnsemblPlants" id="LPERR11G08650.1"/>
    </source>
</evidence>
<keyword evidence="3" id="KW-1185">Reference proteome</keyword>